<evidence type="ECO:0000256" key="2">
    <source>
        <dbReference type="ARBA" id="ARBA00022676"/>
    </source>
</evidence>
<feature type="transmembrane region" description="Helical" evidence="5">
    <location>
        <begin position="117"/>
        <end position="137"/>
    </location>
</feature>
<dbReference type="GO" id="GO:0006011">
    <property type="term" value="P:UDP-alpha-D-glucose metabolic process"/>
    <property type="evidence" value="ECO:0007669"/>
    <property type="project" value="InterPro"/>
</dbReference>
<organism evidence="6 7">
    <name type="scientific">Liquorilactobacillus mali KCTC 3596 = DSM 20444</name>
    <dbReference type="NCBI Taxonomy" id="1046596"/>
    <lineage>
        <taxon>Bacteria</taxon>
        <taxon>Bacillati</taxon>
        <taxon>Bacillota</taxon>
        <taxon>Bacilli</taxon>
        <taxon>Lactobacillales</taxon>
        <taxon>Lactobacillaceae</taxon>
        <taxon>Liquorilactobacillus</taxon>
    </lineage>
</organism>
<evidence type="ECO:0000256" key="4">
    <source>
        <dbReference type="ARBA" id="ARBA00022989"/>
    </source>
</evidence>
<feature type="transmembrane region" description="Helical" evidence="5">
    <location>
        <begin position="44"/>
        <end position="62"/>
    </location>
</feature>
<dbReference type="GO" id="GO:0035438">
    <property type="term" value="F:cyclic-di-GMP binding"/>
    <property type="evidence" value="ECO:0007669"/>
    <property type="project" value="InterPro"/>
</dbReference>
<dbReference type="PATRIC" id="fig|1046596.6.peg.2451"/>
<keyword evidence="5" id="KW-0812">Transmembrane</keyword>
<dbReference type="InterPro" id="IPR050321">
    <property type="entry name" value="Glycosyltr_2/OpgH_subfam"/>
</dbReference>
<evidence type="ECO:0000256" key="3">
    <source>
        <dbReference type="ARBA" id="ARBA00022679"/>
    </source>
</evidence>
<dbReference type="GO" id="GO:0016759">
    <property type="term" value="F:cellulose synthase activity"/>
    <property type="evidence" value="ECO:0007669"/>
    <property type="project" value="InterPro"/>
</dbReference>
<keyword evidence="5" id="KW-0472">Membrane</keyword>
<dbReference type="AlphaFoldDB" id="J0UUH0"/>
<reference evidence="6 7" key="1">
    <citation type="journal article" date="2015" name="Genome Announc.">
        <title>Expanding the biotechnology potential of lactobacilli through comparative genomics of 213 strains and associated genera.</title>
        <authorList>
            <person name="Sun Z."/>
            <person name="Harris H.M."/>
            <person name="McCann A."/>
            <person name="Guo C."/>
            <person name="Argimon S."/>
            <person name="Zhang W."/>
            <person name="Yang X."/>
            <person name="Jeffery I.B."/>
            <person name="Cooney J.C."/>
            <person name="Kagawa T.F."/>
            <person name="Liu W."/>
            <person name="Song Y."/>
            <person name="Salvetti E."/>
            <person name="Wrobel A."/>
            <person name="Rasinkangas P."/>
            <person name="Parkhill J."/>
            <person name="Rea M.C."/>
            <person name="O'Sullivan O."/>
            <person name="Ritari J."/>
            <person name="Douillard F.P."/>
            <person name="Paul Ross R."/>
            <person name="Yang R."/>
            <person name="Briner A.E."/>
            <person name="Felis G.E."/>
            <person name="de Vos W.M."/>
            <person name="Barrangou R."/>
            <person name="Klaenhammer T.R."/>
            <person name="Caufield P.W."/>
            <person name="Cui Y."/>
            <person name="Zhang H."/>
            <person name="O'Toole P.W."/>
        </authorList>
    </citation>
    <scope>NUCLEOTIDE SEQUENCE [LARGE SCALE GENOMIC DNA]</scope>
    <source>
        <strain evidence="6 7">DSM 20444</strain>
    </source>
</reference>
<dbReference type="GeneID" id="98317100"/>
<keyword evidence="3" id="KW-0808">Transferase</keyword>
<sequence length="311" mass="36138">MQKLLYIDGINYWFFGIRKIIFLIAPLWYILFGFSSLNATFSQLLLIWVPMFIATQLAFKLVGQGRQNVMLSNLYETATAPHIAYAILSELVGRKQKNFAVTRKGINTTKSKFNFKFGWPLVLITFLSVVSLIKVVYLMTQSTNLSSVYINVFWIGYNLITLVLAIFLCIERPRLRKAERFESHRKGKLSLVSSKGESVELEANIIDWNESGARIHFISKKKLLLGNYQGKLMVDDQYLNVRVVWIASEVLAVEFLKVSIEQFAYLVGETYARPSHTIESITYNNKLIKLLFLQFFRRRKRMSKNKKLFKR</sequence>
<dbReference type="Proteomes" id="UP000050898">
    <property type="component" value="Unassembled WGS sequence"/>
</dbReference>
<dbReference type="EMBL" id="AYYH01000008">
    <property type="protein sequence ID" value="KRN10580.1"/>
    <property type="molecule type" value="Genomic_DNA"/>
</dbReference>
<evidence type="ECO:0000313" key="7">
    <source>
        <dbReference type="Proteomes" id="UP000050898"/>
    </source>
</evidence>
<dbReference type="PANTHER" id="PTHR43867">
    <property type="entry name" value="CELLULOSE SYNTHASE CATALYTIC SUBUNIT A [UDP-FORMING]"/>
    <property type="match status" value="1"/>
</dbReference>
<evidence type="ECO:0008006" key="8">
    <source>
        <dbReference type="Google" id="ProtNLM"/>
    </source>
</evidence>
<dbReference type="RefSeq" id="WP_003687511.1">
    <property type="nucleotide sequence ID" value="NZ_AKKT01000018.1"/>
</dbReference>
<evidence type="ECO:0000256" key="5">
    <source>
        <dbReference type="SAM" id="Phobius"/>
    </source>
</evidence>
<dbReference type="GO" id="GO:0005886">
    <property type="term" value="C:plasma membrane"/>
    <property type="evidence" value="ECO:0007669"/>
    <property type="project" value="TreeGrafter"/>
</dbReference>
<evidence type="ECO:0000256" key="1">
    <source>
        <dbReference type="ARBA" id="ARBA00004141"/>
    </source>
</evidence>
<accession>J0UUH0</accession>
<dbReference type="PANTHER" id="PTHR43867:SF2">
    <property type="entry name" value="CELLULOSE SYNTHASE CATALYTIC SUBUNIT A [UDP-FORMING]"/>
    <property type="match status" value="1"/>
</dbReference>
<comment type="subcellular location">
    <subcellularLocation>
        <location evidence="1">Membrane</location>
        <topology evidence="1">Multi-pass membrane protein</topology>
    </subcellularLocation>
</comment>
<gene>
    <name evidence="6" type="ORF">FD00_GL002329</name>
</gene>
<feature type="transmembrane region" description="Helical" evidence="5">
    <location>
        <begin position="149"/>
        <end position="170"/>
    </location>
</feature>
<comment type="caution">
    <text evidence="6">The sequence shown here is derived from an EMBL/GenBank/DDBJ whole genome shotgun (WGS) entry which is preliminary data.</text>
</comment>
<keyword evidence="7" id="KW-1185">Reference proteome</keyword>
<proteinExistence type="predicted"/>
<keyword evidence="4 5" id="KW-1133">Transmembrane helix</keyword>
<keyword evidence="2" id="KW-0328">Glycosyltransferase</keyword>
<protein>
    <recommendedName>
        <fullName evidence="8">Cellulose synthase catalytic subunit</fullName>
    </recommendedName>
</protein>
<dbReference type="OrthoDB" id="9766299at2"/>
<feature type="transmembrane region" description="Helical" evidence="5">
    <location>
        <begin position="12"/>
        <end position="32"/>
    </location>
</feature>
<name>J0UUH0_9LACO</name>
<dbReference type="InterPro" id="IPR003919">
    <property type="entry name" value="Cell_synth_A"/>
</dbReference>
<dbReference type="PRINTS" id="PR01439">
    <property type="entry name" value="CELLSNTHASEA"/>
</dbReference>
<evidence type="ECO:0000313" key="6">
    <source>
        <dbReference type="EMBL" id="KRN10580.1"/>
    </source>
</evidence>